<evidence type="ECO:0000313" key="7">
    <source>
        <dbReference type="Proteomes" id="UP000623467"/>
    </source>
</evidence>
<keyword evidence="3" id="KW-0862">Zinc</keyword>
<dbReference type="Proteomes" id="UP000623467">
    <property type="component" value="Unassembled WGS sequence"/>
</dbReference>
<evidence type="ECO:0000256" key="4">
    <source>
        <dbReference type="PROSITE-ProRule" id="PRU00134"/>
    </source>
</evidence>
<protein>
    <submittedName>
        <fullName evidence="6">MYND-type domain-containing protein</fullName>
    </submittedName>
</protein>
<dbReference type="OrthoDB" id="2849301at2759"/>
<dbReference type="EMBL" id="JACAZH010000011">
    <property type="protein sequence ID" value="KAF7354778.1"/>
    <property type="molecule type" value="Genomic_DNA"/>
</dbReference>
<keyword evidence="2 4" id="KW-0863">Zinc-finger</keyword>
<dbReference type="Gene3D" id="6.10.140.2220">
    <property type="match status" value="1"/>
</dbReference>
<gene>
    <name evidence="6" type="ORF">MSAN_01392000</name>
</gene>
<reference evidence="6" key="1">
    <citation type="submission" date="2020-05" db="EMBL/GenBank/DDBJ databases">
        <title>Mycena genomes resolve the evolution of fungal bioluminescence.</title>
        <authorList>
            <person name="Tsai I.J."/>
        </authorList>
    </citation>
    <scope>NUCLEOTIDE SEQUENCE</scope>
    <source>
        <strain evidence="6">160909Yilan</strain>
    </source>
</reference>
<evidence type="ECO:0000256" key="1">
    <source>
        <dbReference type="ARBA" id="ARBA00022723"/>
    </source>
</evidence>
<evidence type="ECO:0000259" key="5">
    <source>
        <dbReference type="PROSITE" id="PS50865"/>
    </source>
</evidence>
<proteinExistence type="predicted"/>
<keyword evidence="7" id="KW-1185">Reference proteome</keyword>
<dbReference type="GO" id="GO:0008270">
    <property type="term" value="F:zinc ion binding"/>
    <property type="evidence" value="ECO:0007669"/>
    <property type="project" value="UniProtKB-KW"/>
</dbReference>
<name>A0A8H7D115_9AGAR</name>
<dbReference type="AlphaFoldDB" id="A0A8H7D115"/>
<dbReference type="PROSITE" id="PS50865">
    <property type="entry name" value="ZF_MYND_2"/>
    <property type="match status" value="1"/>
</dbReference>
<evidence type="ECO:0000256" key="3">
    <source>
        <dbReference type="ARBA" id="ARBA00022833"/>
    </source>
</evidence>
<accession>A0A8H7D115</accession>
<feature type="domain" description="MYND-type" evidence="5">
    <location>
        <begin position="169"/>
        <end position="211"/>
    </location>
</feature>
<dbReference type="SUPFAM" id="SSF144232">
    <property type="entry name" value="HIT/MYND zinc finger-like"/>
    <property type="match status" value="1"/>
</dbReference>
<keyword evidence="1" id="KW-0479">Metal-binding</keyword>
<evidence type="ECO:0000313" key="6">
    <source>
        <dbReference type="EMBL" id="KAF7354778.1"/>
    </source>
</evidence>
<comment type="caution">
    <text evidence="6">The sequence shown here is derived from an EMBL/GenBank/DDBJ whole genome shotgun (WGS) entry which is preliminary data.</text>
</comment>
<dbReference type="InterPro" id="IPR002893">
    <property type="entry name" value="Znf_MYND"/>
</dbReference>
<organism evidence="6 7">
    <name type="scientific">Mycena sanguinolenta</name>
    <dbReference type="NCBI Taxonomy" id="230812"/>
    <lineage>
        <taxon>Eukaryota</taxon>
        <taxon>Fungi</taxon>
        <taxon>Dikarya</taxon>
        <taxon>Basidiomycota</taxon>
        <taxon>Agaricomycotina</taxon>
        <taxon>Agaricomycetes</taxon>
        <taxon>Agaricomycetidae</taxon>
        <taxon>Agaricales</taxon>
        <taxon>Marasmiineae</taxon>
        <taxon>Mycenaceae</taxon>
        <taxon>Mycena</taxon>
    </lineage>
</organism>
<evidence type="ECO:0000256" key="2">
    <source>
        <dbReference type="ARBA" id="ARBA00022771"/>
    </source>
</evidence>
<dbReference type="Pfam" id="PF01753">
    <property type="entry name" value="zf-MYND"/>
    <property type="match status" value="1"/>
</dbReference>
<dbReference type="PROSITE" id="PS51257">
    <property type="entry name" value="PROKAR_LIPOPROTEIN"/>
    <property type="match status" value="1"/>
</dbReference>
<sequence>MVGRHSLTGPRDPDPAFQESLLSCGVVTALTTACRALSQSDLPGAGIELKGFLTAIVDHMSLFPSVWLPQSLRAGLLDILFTSRHRKIVNRTLINLVKHVIFPATVSHSVLAQLQTSLSQVRDRDAKAIFRHTGLLTLWMNLIEVVESRFRILAEYHTGMLTAARASDDLECAKIRPKSELKRCSGCLAAYYCSGTCQANDWMRGGHRKTCDGLSLRREEFSHPSSRDRSFLRLVHHEWMTRREEIAQQHLLSEQIHPSEVLCTVLDFTAGIEVGPLDSSVRSRFEFDIDRVMRSGGRMELQLLKVMDSRQSRMWPFLL</sequence>